<sequence length="73" mass="7469">MKADETETPLHTAFGRGLLVAVLEVLLGVMASIFDGFLPYGGLLIVVGVGFLVPVIVGEGRSKRGAAETAGPS</sequence>
<dbReference type="AlphaFoldDB" id="A0A9W6RD07"/>
<evidence type="ECO:0000313" key="2">
    <source>
        <dbReference type="EMBL" id="GLY73741.1"/>
    </source>
</evidence>
<accession>A0A9W6RD07</accession>
<keyword evidence="1" id="KW-0812">Transmembrane</keyword>
<organism evidence="2 3">
    <name type="scientific">Actinoallomurus iriomotensis</name>
    <dbReference type="NCBI Taxonomy" id="478107"/>
    <lineage>
        <taxon>Bacteria</taxon>
        <taxon>Bacillati</taxon>
        <taxon>Actinomycetota</taxon>
        <taxon>Actinomycetes</taxon>
        <taxon>Streptosporangiales</taxon>
        <taxon>Thermomonosporaceae</taxon>
        <taxon>Actinoallomurus</taxon>
    </lineage>
</organism>
<feature type="transmembrane region" description="Helical" evidence="1">
    <location>
        <begin position="40"/>
        <end position="57"/>
    </location>
</feature>
<feature type="transmembrane region" description="Helical" evidence="1">
    <location>
        <begin position="12"/>
        <end position="34"/>
    </location>
</feature>
<reference evidence="2" key="1">
    <citation type="submission" date="2023-03" db="EMBL/GenBank/DDBJ databases">
        <title>Actinoallomurus iriomotensis NBRC 103681.</title>
        <authorList>
            <person name="Ichikawa N."/>
            <person name="Sato H."/>
            <person name="Tonouchi N."/>
        </authorList>
    </citation>
    <scope>NUCLEOTIDE SEQUENCE</scope>
    <source>
        <strain evidence="2">NBRC 103681</strain>
    </source>
</reference>
<dbReference type="Proteomes" id="UP001165135">
    <property type="component" value="Unassembled WGS sequence"/>
</dbReference>
<evidence type="ECO:0000256" key="1">
    <source>
        <dbReference type="SAM" id="Phobius"/>
    </source>
</evidence>
<keyword evidence="1" id="KW-1133">Transmembrane helix</keyword>
<comment type="caution">
    <text evidence="2">The sequence shown here is derived from an EMBL/GenBank/DDBJ whole genome shotgun (WGS) entry which is preliminary data.</text>
</comment>
<name>A0A9W6RD07_9ACTN</name>
<dbReference type="EMBL" id="BSTJ01000002">
    <property type="protein sequence ID" value="GLY73741.1"/>
    <property type="molecule type" value="Genomic_DNA"/>
</dbReference>
<keyword evidence="1" id="KW-0472">Membrane</keyword>
<proteinExistence type="predicted"/>
<protein>
    <submittedName>
        <fullName evidence="2">Uncharacterized protein</fullName>
    </submittedName>
</protein>
<evidence type="ECO:0000313" key="3">
    <source>
        <dbReference type="Proteomes" id="UP001165135"/>
    </source>
</evidence>
<dbReference type="RefSeq" id="WP_285619247.1">
    <property type="nucleotide sequence ID" value="NZ_BSTJ01000002.1"/>
</dbReference>
<gene>
    <name evidence="2" type="ORF">Airi01_020080</name>
</gene>